<dbReference type="InterPro" id="IPR019476">
    <property type="entry name" value="T4SS_TraD_DNA-bd"/>
</dbReference>
<evidence type="ECO:0000256" key="2">
    <source>
        <dbReference type="ARBA" id="ARBA00022475"/>
    </source>
</evidence>
<evidence type="ECO:0000313" key="8">
    <source>
        <dbReference type="EMBL" id="KAG0286149.1"/>
    </source>
</evidence>
<keyword evidence="2" id="KW-1003">Cell membrane</keyword>
<dbReference type="Pfam" id="PF10412">
    <property type="entry name" value="TrwB_AAD_bind"/>
    <property type="match status" value="1"/>
</dbReference>
<accession>A0ABQ7JVN2</accession>
<keyword evidence="3" id="KW-0812">Transmembrane</keyword>
<dbReference type="InterPro" id="IPR051539">
    <property type="entry name" value="T4SS-coupling_protein"/>
</dbReference>
<feature type="domain" description="Type IV secretion system coupling protein TraD DNA-binding" evidence="7">
    <location>
        <begin position="42"/>
        <end position="423"/>
    </location>
</feature>
<comment type="caution">
    <text evidence="8">The sequence shown here is derived from an EMBL/GenBank/DDBJ whole genome shotgun (WGS) entry which is preliminary data.</text>
</comment>
<dbReference type="Gene3D" id="3.40.50.300">
    <property type="entry name" value="P-loop containing nucleotide triphosphate hydrolases"/>
    <property type="match status" value="4"/>
</dbReference>
<gene>
    <name evidence="8" type="ORF">BGZ96_009736</name>
</gene>
<sequence>MWAFMYWYGRRSQRNRRIRGAQEIVSAKKLSARVKSDGASPYTFAGVRLPAGAPMCGILALGAQGSGKSLAIHDLMRQVFARKKKCIIYDQSGEFFRAYFRPGKDYFFNPALSGSVPWSIFSELKYTYDSNTLARAFLPLKEGIGSGQNAFFEDAARALFGVILLRLAQRGAKHTADIARAFLEMPEDEMDYLIEKSVASSAVGGDSKGQRQGVISSIAIYLDGIAAVQPGTWSITDFIESDDDARLFLLNTDDTCAMFEPLYRLMLSISFSVIAARQEIVHGDRYWYWADEIHSIGDIKLDEQLATKRKYGVCIVSGIQSESQFLSLMGKNRGNTVMNCFNTILQLRMNEVEMLNRAAQRIGESEVEDVTINQQLGVAAWRDGASLQFIDKSKKQVLPSDIGELGECQGFLRIAGPYPVARVDYGHWLRRRLFGLLPARIAQFAKRRINPTRNPDFRIVPVDNAESEADILAKVSADALARKQAVQAETSQELVVTGFKMEGTEDGHVPLAAAPLVSSVIGPPGKAVIRLSSDIRGYSLEQVKNNASALGVRDLRLAATPLEITATFALFSQFGDNQYPDFRVVTADHLGRERERIVSRDHYQHRSVISLKTIQGNGGVSDAVNYHDKAFANDGRAHSDNYYANEQARATWGGAGAVMLGISGQTVTRDAFADALCGKLINPLSGEIQDLGKGVKDRRHGYDLTTSPSKSVSVMALVGGDERIIEAHREATAAAMQWLEKYAAIARVRNQGKVERINTGNLLYATVIHHTNRTEEPQLHSHNVVMSATYDVRNKQWRSLTNDQIMQLRRAADRVYQHTLSAKLKDLGYQLEYNNNSFEIAGFSREHLAAFSKRSAAIDDKLREWGVDPENASYEQRQSATLATRQAKQESTMEVLREHWEHEAQSIGLDLLAVRQSADRAASQMLERSQESCEEEAGKAVAWAAEHLSEREQAFARLELSETALKFLRGKTVSVDALEVAIDRYLKRGILVQHEESELLTTHRAKTAEQTLACVITEGKGKGRTILSSMAEFDDAVGAFEQKKSEAIGKPFKLTHEQVAAAQNLLLHPDQVQGIQGDAGTGKTAALEFVRGLAEARGWRVQGMATSASAAKELGASSGIQSETVAMFQAKNTEQIARLTAKIADLKTAIARDYVLASGTNRIDQHRLDDQDCLYAKSSGRKALYTFDHQRGDVYKTADTLRNAVGLYLLNLSKDAKPAQIASALRKEVASRWSGILSKMDVLARKTAGNLGNRLVSYQPVGLTEAVNARAALAAKGVTYSDLVTSLNRTEAELVNIRRTGNIYGAPTLLIMDEASLTSASDMARVASFGASFGARMVLQGDTKQHESVAAGRTFWQAQHLGMNTSYLVETRRFDHATPQTKESLARIGEQRFAEAVAALDRVEVGSSKLAETVSLLYVQSLKELSDRGVENPSVGVVALTNRDRKSINEEIHQALQKDGKVSVQDFLKQHLDDPKLTAAEQRFVEILRGYRVDALIFSKTYKEISVQKGDLVRVISLDVANNKITAETEQGKRIVFDPQRQDWFKPYVMERRVYSTGDSIQARTVIKLNEAQQPAGLKKIANGSRGIIVSIDMDKAVIEWKEPGKPRTTLTNEQLRWIDHAYARTSYIAQGGTSHRELFAVSEVGARIVDRQAIYVALSRAKDNTVLITSDFKTLVKNAGEYRPKTMALGETELQVAREAITERVAFKRSIRQTQHVDSERELKFPEATLSIEKTHPELQR</sequence>
<dbReference type="Proteomes" id="UP001194696">
    <property type="component" value="Unassembled WGS sequence"/>
</dbReference>
<evidence type="ECO:0000256" key="5">
    <source>
        <dbReference type="ARBA" id="ARBA00023136"/>
    </source>
</evidence>
<evidence type="ECO:0000256" key="3">
    <source>
        <dbReference type="ARBA" id="ARBA00022692"/>
    </source>
</evidence>
<dbReference type="Pfam" id="PF08751">
    <property type="entry name" value="TrwC"/>
    <property type="match status" value="1"/>
</dbReference>
<keyword evidence="5" id="KW-0472">Membrane</keyword>
<evidence type="ECO:0000259" key="6">
    <source>
        <dbReference type="Pfam" id="PF08751"/>
    </source>
</evidence>
<dbReference type="InterPro" id="IPR014862">
    <property type="entry name" value="TrwC"/>
</dbReference>
<keyword evidence="9" id="KW-1185">Reference proteome</keyword>
<evidence type="ECO:0000256" key="4">
    <source>
        <dbReference type="ARBA" id="ARBA00022989"/>
    </source>
</evidence>
<dbReference type="InterPro" id="IPR014059">
    <property type="entry name" value="TraI/TrwC_relax"/>
</dbReference>
<comment type="subcellular location">
    <subcellularLocation>
        <location evidence="1">Cell membrane</location>
        <topology evidence="1">Multi-pass membrane protein</topology>
    </subcellularLocation>
</comment>
<feature type="domain" description="TrwC relaxase" evidence="6">
    <location>
        <begin position="622"/>
        <end position="906"/>
    </location>
</feature>
<dbReference type="PANTHER" id="PTHR37937:SF1">
    <property type="entry name" value="CONJUGATIVE TRANSFER: DNA TRANSPORT"/>
    <property type="match status" value="1"/>
</dbReference>
<evidence type="ECO:0000313" key="9">
    <source>
        <dbReference type="Proteomes" id="UP001194696"/>
    </source>
</evidence>
<dbReference type="CDD" id="cd01127">
    <property type="entry name" value="TrwB_TraG_TraD_VirD4"/>
    <property type="match status" value="1"/>
</dbReference>
<dbReference type="PANTHER" id="PTHR37937">
    <property type="entry name" value="CONJUGATIVE TRANSFER: DNA TRANSPORT"/>
    <property type="match status" value="1"/>
</dbReference>
<organism evidence="8 9">
    <name type="scientific">Linnemannia gamsii</name>
    <dbReference type="NCBI Taxonomy" id="64522"/>
    <lineage>
        <taxon>Eukaryota</taxon>
        <taxon>Fungi</taxon>
        <taxon>Fungi incertae sedis</taxon>
        <taxon>Mucoromycota</taxon>
        <taxon>Mortierellomycotina</taxon>
        <taxon>Mortierellomycetes</taxon>
        <taxon>Mortierellales</taxon>
        <taxon>Mortierellaceae</taxon>
        <taxon>Linnemannia</taxon>
    </lineage>
</organism>
<reference evidence="8 9" key="1">
    <citation type="journal article" date="2020" name="Fungal Divers.">
        <title>Resolving the Mortierellaceae phylogeny through synthesis of multi-gene phylogenetics and phylogenomics.</title>
        <authorList>
            <person name="Vandepol N."/>
            <person name="Liber J."/>
            <person name="Desiro A."/>
            <person name="Na H."/>
            <person name="Kennedy M."/>
            <person name="Barry K."/>
            <person name="Grigoriev I.V."/>
            <person name="Miller A.N."/>
            <person name="O'Donnell K."/>
            <person name="Stajich J.E."/>
            <person name="Bonito G."/>
        </authorList>
    </citation>
    <scope>NUCLEOTIDE SEQUENCE [LARGE SCALE GENOMIC DNA]</scope>
    <source>
        <strain evidence="8 9">AD045</strain>
    </source>
</reference>
<dbReference type="NCBIfam" id="TIGR02686">
    <property type="entry name" value="relax_trwC"/>
    <property type="match status" value="1"/>
</dbReference>
<dbReference type="SUPFAM" id="SSF52540">
    <property type="entry name" value="P-loop containing nucleoside triphosphate hydrolases"/>
    <property type="match status" value="3"/>
</dbReference>
<name>A0ABQ7JVN2_9FUNG</name>
<evidence type="ECO:0000256" key="1">
    <source>
        <dbReference type="ARBA" id="ARBA00004651"/>
    </source>
</evidence>
<dbReference type="InterPro" id="IPR027417">
    <property type="entry name" value="P-loop_NTPase"/>
</dbReference>
<proteinExistence type="predicted"/>
<keyword evidence="4" id="KW-1133">Transmembrane helix</keyword>
<evidence type="ECO:0000259" key="7">
    <source>
        <dbReference type="Pfam" id="PF10412"/>
    </source>
</evidence>
<protein>
    <submittedName>
        <fullName evidence="8">Uncharacterized protein</fullName>
    </submittedName>
</protein>
<dbReference type="SUPFAM" id="SSF55464">
    <property type="entry name" value="Origin of replication-binding domain, RBD-like"/>
    <property type="match status" value="1"/>
</dbReference>
<dbReference type="EMBL" id="JAAAIM010000600">
    <property type="protein sequence ID" value="KAG0286149.1"/>
    <property type="molecule type" value="Genomic_DNA"/>
</dbReference>
<dbReference type="NCBIfam" id="NF041492">
    <property type="entry name" value="MobF"/>
    <property type="match status" value="1"/>
</dbReference>
<dbReference type="Pfam" id="PF13604">
    <property type="entry name" value="AAA_30"/>
    <property type="match status" value="2"/>
</dbReference>